<comment type="caution">
    <text evidence="3">The sequence shown here is derived from an EMBL/GenBank/DDBJ whole genome shotgun (WGS) entry which is preliminary data.</text>
</comment>
<evidence type="ECO:0000313" key="4">
    <source>
        <dbReference type="Proteomes" id="UP000051084"/>
    </source>
</evidence>
<keyword evidence="1" id="KW-0175">Coiled coil</keyword>
<dbReference type="STRING" id="417373.GCA_001570685_00424"/>
<keyword evidence="2" id="KW-0812">Transmembrane</keyword>
<feature type="coiled-coil region" evidence="1">
    <location>
        <begin position="56"/>
        <end position="100"/>
    </location>
</feature>
<keyword evidence="4" id="KW-1185">Reference proteome</keyword>
<dbReference type="Proteomes" id="UP000051084">
    <property type="component" value="Unassembled WGS sequence"/>
</dbReference>
<dbReference type="PATRIC" id="fig|1423742.4.peg.529"/>
<evidence type="ECO:0000256" key="2">
    <source>
        <dbReference type="SAM" id="Phobius"/>
    </source>
</evidence>
<accession>A0A0R1UYZ6</accession>
<proteinExistence type="predicted"/>
<reference evidence="3 4" key="1">
    <citation type="journal article" date="2015" name="Genome Announc.">
        <title>Expanding the biotechnology potential of lactobacilli through comparative genomics of 213 strains and associated genera.</title>
        <authorList>
            <person name="Sun Z."/>
            <person name="Harris H.M."/>
            <person name="McCann A."/>
            <person name="Guo C."/>
            <person name="Argimon S."/>
            <person name="Zhang W."/>
            <person name="Yang X."/>
            <person name="Jeffery I.B."/>
            <person name="Cooney J.C."/>
            <person name="Kagawa T.F."/>
            <person name="Liu W."/>
            <person name="Song Y."/>
            <person name="Salvetti E."/>
            <person name="Wrobel A."/>
            <person name="Rasinkangas P."/>
            <person name="Parkhill J."/>
            <person name="Rea M.C."/>
            <person name="O'Sullivan O."/>
            <person name="Ritari J."/>
            <person name="Douillard F.P."/>
            <person name="Paul Ross R."/>
            <person name="Yang R."/>
            <person name="Briner A.E."/>
            <person name="Felis G.E."/>
            <person name="de Vos W.M."/>
            <person name="Barrangou R."/>
            <person name="Klaenhammer T.R."/>
            <person name="Caufield P.W."/>
            <person name="Cui Y."/>
            <person name="Zhang H."/>
            <person name="O'Toole P.W."/>
        </authorList>
    </citation>
    <scope>NUCLEOTIDE SEQUENCE [LARGE SCALE GENOMIC DNA]</scope>
    <source>
        <strain evidence="3 4">DSM 18793</strain>
    </source>
</reference>
<organism evidence="3 4">
    <name type="scientific">Limosilactobacillus equigenerosi DSM 18793 = JCM 14505</name>
    <dbReference type="NCBI Taxonomy" id="1423742"/>
    <lineage>
        <taxon>Bacteria</taxon>
        <taxon>Bacillati</taxon>
        <taxon>Bacillota</taxon>
        <taxon>Bacilli</taxon>
        <taxon>Lactobacillales</taxon>
        <taxon>Lactobacillaceae</taxon>
        <taxon>Limosilactobacillus</taxon>
    </lineage>
</organism>
<dbReference type="EMBL" id="AZGC01000013">
    <property type="protein sequence ID" value="KRL96066.1"/>
    <property type="molecule type" value="Genomic_DNA"/>
</dbReference>
<dbReference type="AlphaFoldDB" id="A0A0R1UYZ6"/>
<feature type="transmembrane region" description="Helical" evidence="2">
    <location>
        <begin position="20"/>
        <end position="42"/>
    </location>
</feature>
<keyword evidence="2" id="KW-1133">Transmembrane helix</keyword>
<name>A0A0R1UYZ6_9LACO</name>
<sequence>MDKIEFVFGIILKIITFVGILPLWLAVIFLIAGVLIAVWIIVDQKGQNRMGNVIKYEQTLEKLAGAQQEIEAIEHQREALNRWRDRLKTKETELETDRELLNGDIEQYEYFYNQLREMFKDAGAYPEMEKLVENGLRGQISVKELFAMELKPLIKSVGLTTYDQDQTVRKSLIKCVKGPYRTFVIDCFDILTGKGMPPVIVAYMLYYYLSTKQPD</sequence>
<evidence type="ECO:0000313" key="3">
    <source>
        <dbReference type="EMBL" id="KRL96066.1"/>
    </source>
</evidence>
<keyword evidence="2" id="KW-0472">Membrane</keyword>
<evidence type="ECO:0000256" key="1">
    <source>
        <dbReference type="SAM" id="Coils"/>
    </source>
</evidence>
<protein>
    <submittedName>
        <fullName evidence="3">Uncharacterized protein</fullName>
    </submittedName>
</protein>
<gene>
    <name evidence="3" type="ORF">FC21_GL000507</name>
</gene>